<dbReference type="EMBL" id="JYDP01003124">
    <property type="protein sequence ID" value="KRY96118.1"/>
    <property type="molecule type" value="Genomic_DNA"/>
</dbReference>
<dbReference type="Proteomes" id="UP000055024">
    <property type="component" value="Unassembled WGS sequence"/>
</dbReference>
<evidence type="ECO:0000313" key="1">
    <source>
        <dbReference type="EMBL" id="KRY96118.1"/>
    </source>
</evidence>
<proteinExistence type="predicted"/>
<name>A0A0V1GD12_9BILA</name>
<feature type="non-terminal residue" evidence="1">
    <location>
        <position position="1"/>
    </location>
</feature>
<comment type="caution">
    <text evidence="1">The sequence shown here is derived from an EMBL/GenBank/DDBJ whole genome shotgun (WGS) entry which is preliminary data.</text>
</comment>
<sequence>LWKHGISVFPLMTEYQTERSNVRRNSVHGDVTFS</sequence>
<gene>
    <name evidence="1" type="ORF">T11_16180</name>
</gene>
<evidence type="ECO:0000313" key="2">
    <source>
        <dbReference type="Proteomes" id="UP000055024"/>
    </source>
</evidence>
<reference evidence="1 2" key="1">
    <citation type="submission" date="2015-01" db="EMBL/GenBank/DDBJ databases">
        <title>Evolution of Trichinella species and genotypes.</title>
        <authorList>
            <person name="Korhonen P.K."/>
            <person name="Edoardo P."/>
            <person name="Giuseppe L.R."/>
            <person name="Gasser R.B."/>
        </authorList>
    </citation>
    <scope>NUCLEOTIDE SEQUENCE [LARGE SCALE GENOMIC DNA]</scope>
    <source>
        <strain evidence="1">ISS1029</strain>
    </source>
</reference>
<keyword evidence="2" id="KW-1185">Reference proteome</keyword>
<protein>
    <submittedName>
        <fullName evidence="1">Uncharacterized protein</fullName>
    </submittedName>
</protein>
<organism evidence="1 2">
    <name type="scientific">Trichinella zimbabwensis</name>
    <dbReference type="NCBI Taxonomy" id="268475"/>
    <lineage>
        <taxon>Eukaryota</taxon>
        <taxon>Metazoa</taxon>
        <taxon>Ecdysozoa</taxon>
        <taxon>Nematoda</taxon>
        <taxon>Enoplea</taxon>
        <taxon>Dorylaimia</taxon>
        <taxon>Trichinellida</taxon>
        <taxon>Trichinellidae</taxon>
        <taxon>Trichinella</taxon>
    </lineage>
</organism>
<dbReference type="AlphaFoldDB" id="A0A0V1GD12"/>
<accession>A0A0V1GD12</accession>